<keyword evidence="2" id="KW-0732">Signal</keyword>
<protein>
    <recommendedName>
        <fullName evidence="5">PEP-CTERM exosortase interaction domain protein</fullName>
    </recommendedName>
</protein>
<proteinExistence type="predicted"/>
<accession>W0V5Z5</accession>
<dbReference type="PATRIC" id="fig|1349767.4.peg.4115"/>
<keyword evidence="4" id="KW-1185">Reference proteome</keyword>
<feature type="signal peptide" evidence="2">
    <location>
        <begin position="1"/>
        <end position="24"/>
    </location>
</feature>
<dbReference type="HOGENOM" id="CLU_1382502_0_0_4"/>
<dbReference type="KEGG" id="jag:GJA_2366"/>
<dbReference type="EMBL" id="HG322949">
    <property type="protein sequence ID" value="CDG83000.1"/>
    <property type="molecule type" value="Genomic_DNA"/>
</dbReference>
<evidence type="ECO:0000313" key="4">
    <source>
        <dbReference type="Proteomes" id="UP000027604"/>
    </source>
</evidence>
<evidence type="ECO:0000313" key="3">
    <source>
        <dbReference type="EMBL" id="CDG83000.1"/>
    </source>
</evidence>
<evidence type="ECO:0000256" key="1">
    <source>
        <dbReference type="SAM" id="Phobius"/>
    </source>
</evidence>
<dbReference type="RefSeq" id="WP_038492030.1">
    <property type="nucleotide sequence ID" value="NZ_BCTH01000033.1"/>
</dbReference>
<dbReference type="Proteomes" id="UP000027604">
    <property type="component" value="Chromosome I"/>
</dbReference>
<feature type="transmembrane region" description="Helical" evidence="1">
    <location>
        <begin position="160"/>
        <end position="181"/>
    </location>
</feature>
<dbReference type="OrthoDB" id="8757827at2"/>
<gene>
    <name evidence="3" type="ORF">GJA_2366</name>
</gene>
<keyword evidence="1" id="KW-0812">Transmembrane</keyword>
<organism evidence="3 4">
    <name type="scientific">Janthinobacterium agaricidamnosum NBRC 102515 = DSM 9628</name>
    <dbReference type="NCBI Taxonomy" id="1349767"/>
    <lineage>
        <taxon>Bacteria</taxon>
        <taxon>Pseudomonadati</taxon>
        <taxon>Pseudomonadota</taxon>
        <taxon>Betaproteobacteria</taxon>
        <taxon>Burkholderiales</taxon>
        <taxon>Oxalobacteraceae</taxon>
        <taxon>Janthinobacterium</taxon>
    </lineage>
</organism>
<dbReference type="AlphaFoldDB" id="W0V5Z5"/>
<evidence type="ECO:0008006" key="5">
    <source>
        <dbReference type="Google" id="ProtNLM"/>
    </source>
</evidence>
<dbReference type="STRING" id="1349767.GJA_2366"/>
<feature type="chain" id="PRO_5004798544" description="PEP-CTERM exosortase interaction domain protein" evidence="2">
    <location>
        <begin position="25"/>
        <end position="197"/>
    </location>
</feature>
<keyword evidence="1" id="KW-0472">Membrane</keyword>
<name>W0V5Z5_9BURK</name>
<evidence type="ECO:0000256" key="2">
    <source>
        <dbReference type="SAM" id="SignalP"/>
    </source>
</evidence>
<keyword evidence="1" id="KW-1133">Transmembrane helix</keyword>
<sequence>MNLKTLGAMAGLVLALLLPAVAAAAPFTFTLSTLPPGGHLAVQPGQLAGWGYTLDNTDSVNWFVPTGLSASSFSLGTPDAGYFDFPILAPGASASAIFDPVTLSGLYGVQVFNSVVNGQSDSGFFMLTGQWWSANPLAGGVFIQNATAVLTPFSLTVGTLAVPLPGTLLLFGPGLLLLLLLRQRRPDEGQQVGAGLG</sequence>
<reference evidence="3 4" key="1">
    <citation type="journal article" date="2015" name="Genome Announc.">
        <title>Genome Sequence of Mushroom Soft-Rot Pathogen Janthinobacterium agaricidamnosum.</title>
        <authorList>
            <person name="Graupner K."/>
            <person name="Lackner G."/>
            <person name="Hertweck C."/>
        </authorList>
    </citation>
    <scope>NUCLEOTIDE SEQUENCE [LARGE SCALE GENOMIC DNA]</scope>
    <source>
        <strain evidence="4">NBRC 102515 / DSM 9628</strain>
    </source>
</reference>